<dbReference type="PANTHER" id="PTHR13301">
    <property type="entry name" value="X-BOX TRANSCRIPTION FACTOR-RELATED"/>
    <property type="match status" value="1"/>
</dbReference>
<feature type="transmembrane region" description="Helical" evidence="8">
    <location>
        <begin position="431"/>
        <end position="450"/>
    </location>
</feature>
<evidence type="ECO:0000256" key="1">
    <source>
        <dbReference type="ARBA" id="ARBA00004127"/>
    </source>
</evidence>
<evidence type="ECO:0000256" key="2">
    <source>
        <dbReference type="ARBA" id="ARBA00022676"/>
    </source>
</evidence>
<feature type="transmembrane region" description="Helical" evidence="8">
    <location>
        <begin position="622"/>
        <end position="646"/>
    </location>
</feature>
<evidence type="ECO:0000256" key="7">
    <source>
        <dbReference type="ARBA" id="ARBA00023316"/>
    </source>
</evidence>
<dbReference type="SUPFAM" id="SSF53448">
    <property type="entry name" value="Nucleotide-diphospho-sugar transferases"/>
    <property type="match status" value="1"/>
</dbReference>
<dbReference type="EMBL" id="JAUESC010000382">
    <property type="protein sequence ID" value="KAK0587461.1"/>
    <property type="molecule type" value="Genomic_DNA"/>
</dbReference>
<feature type="transmembrane region" description="Helical" evidence="8">
    <location>
        <begin position="26"/>
        <end position="44"/>
    </location>
</feature>
<gene>
    <name evidence="9" type="ORF">LWI29_023156</name>
</gene>
<dbReference type="Gene3D" id="3.90.550.10">
    <property type="entry name" value="Spore Coat Polysaccharide Biosynthesis Protein SpsA, Chain A"/>
    <property type="match status" value="1"/>
</dbReference>
<reference evidence="9" key="2">
    <citation type="submission" date="2023-06" db="EMBL/GenBank/DDBJ databases">
        <authorList>
            <person name="Swenson N.G."/>
            <person name="Wegrzyn J.L."/>
            <person name="Mcevoy S.L."/>
        </authorList>
    </citation>
    <scope>NUCLEOTIDE SEQUENCE</scope>
    <source>
        <strain evidence="9">NS2018</strain>
        <tissue evidence="9">Leaf</tissue>
    </source>
</reference>
<dbReference type="AlphaFoldDB" id="A0AA39RZ84"/>
<evidence type="ECO:0008006" key="11">
    <source>
        <dbReference type="Google" id="ProtNLM"/>
    </source>
</evidence>
<evidence type="ECO:0000313" key="10">
    <source>
        <dbReference type="Proteomes" id="UP001168877"/>
    </source>
</evidence>
<name>A0AA39RZ84_ACESA</name>
<comment type="caution">
    <text evidence="9">The sequence shown here is derived from an EMBL/GenBank/DDBJ whole genome shotgun (WGS) entry which is preliminary data.</text>
</comment>
<accession>A0AA39RZ84</accession>
<evidence type="ECO:0000256" key="8">
    <source>
        <dbReference type="SAM" id="Phobius"/>
    </source>
</evidence>
<evidence type="ECO:0000256" key="6">
    <source>
        <dbReference type="ARBA" id="ARBA00023136"/>
    </source>
</evidence>
<keyword evidence="10" id="KW-1185">Reference proteome</keyword>
<feature type="transmembrane region" description="Helical" evidence="8">
    <location>
        <begin position="560"/>
        <end position="580"/>
    </location>
</feature>
<feature type="transmembrane region" description="Helical" evidence="8">
    <location>
        <begin position="592"/>
        <end position="610"/>
    </location>
</feature>
<protein>
    <recommendedName>
        <fullName evidence="11">Cellulose synthase-like protein G3</fullName>
    </recommendedName>
</protein>
<dbReference type="Proteomes" id="UP001168877">
    <property type="component" value="Unassembled WGS sequence"/>
</dbReference>
<evidence type="ECO:0000313" key="9">
    <source>
        <dbReference type="EMBL" id="KAK0587461.1"/>
    </source>
</evidence>
<dbReference type="InterPro" id="IPR029044">
    <property type="entry name" value="Nucleotide-diphossugar_trans"/>
</dbReference>
<dbReference type="GO" id="GO:0012505">
    <property type="term" value="C:endomembrane system"/>
    <property type="evidence" value="ECO:0007669"/>
    <property type="project" value="UniProtKB-SubCell"/>
</dbReference>
<dbReference type="GO" id="GO:0071555">
    <property type="term" value="P:cell wall organization"/>
    <property type="evidence" value="ECO:0007669"/>
    <property type="project" value="UniProtKB-KW"/>
</dbReference>
<sequence length="647" mass="73322">MGGLRESTTTSATTLNTVEPLRRTTLNRLFAAVYTCAIFTLLYHHAQTLLFQSKTLLSFSISLSLLVADMVLAFMWSTTQSFRMCPVHRREYPENLKKVTERDKFPGLDVFICTADPNKEPPMGVVNTALSVMAYDYPTEKISVYVSDDGGSAFTLFAFMEAAKFASHWLPFCRKKDVMERNPDAYFASNHSLNSETEKIKLRVSATMSNAPIVLTLDCDMHSNDPETPLRALCYVFDPNIGPNLAYVQFPQRFRGINKNDIYASEFKRLFELNPIGLDGLRGPNYLGTGAFFRRRAFFGDPLTFIAPEIVELSPDHAVEEPIKSPSILSLAHHVAGCNYENQTNWGSKIGFRYGSLVEDYFTGYKLHCEGWRSIFCHPERPAFYGDAPTNLLDMLNQNKRWTIGLLEVTFSKYSPVTFGIRSMGLMGLGYSHLAFWFSFSIPIIVYAFLPQLALLNGVTIFPKVSEPLFFLYTFLFLGAYGQEFLDFLLEGETFGKWWNDQRIWMIKGLSSYLFGFTEYLFNSLGISALGFNVTSKVVDDELSKRYDKEIFEFGAPSPMFVPITMAAILNFFSFSWGFLQIIRGIGNLQGLFLQMLLSGFVMVNCWPIYEAIVLRSDKGKLPAKVTVIATFLAWALYYTATSLIFK</sequence>
<dbReference type="GO" id="GO:0016760">
    <property type="term" value="F:cellulose synthase (UDP-forming) activity"/>
    <property type="evidence" value="ECO:0007669"/>
    <property type="project" value="InterPro"/>
</dbReference>
<evidence type="ECO:0000256" key="4">
    <source>
        <dbReference type="ARBA" id="ARBA00022692"/>
    </source>
</evidence>
<feature type="transmembrane region" description="Helical" evidence="8">
    <location>
        <begin position="56"/>
        <end position="76"/>
    </location>
</feature>
<dbReference type="GO" id="GO:0030244">
    <property type="term" value="P:cellulose biosynthetic process"/>
    <property type="evidence" value="ECO:0007669"/>
    <property type="project" value="InterPro"/>
</dbReference>
<keyword evidence="3" id="KW-0808">Transferase</keyword>
<organism evidence="9 10">
    <name type="scientific">Acer saccharum</name>
    <name type="common">Sugar maple</name>
    <dbReference type="NCBI Taxonomy" id="4024"/>
    <lineage>
        <taxon>Eukaryota</taxon>
        <taxon>Viridiplantae</taxon>
        <taxon>Streptophyta</taxon>
        <taxon>Embryophyta</taxon>
        <taxon>Tracheophyta</taxon>
        <taxon>Spermatophyta</taxon>
        <taxon>Magnoliopsida</taxon>
        <taxon>eudicotyledons</taxon>
        <taxon>Gunneridae</taxon>
        <taxon>Pentapetalae</taxon>
        <taxon>rosids</taxon>
        <taxon>malvids</taxon>
        <taxon>Sapindales</taxon>
        <taxon>Sapindaceae</taxon>
        <taxon>Hippocastanoideae</taxon>
        <taxon>Acereae</taxon>
        <taxon>Acer</taxon>
    </lineage>
</organism>
<evidence type="ECO:0000256" key="3">
    <source>
        <dbReference type="ARBA" id="ARBA00022679"/>
    </source>
</evidence>
<comment type="subcellular location">
    <subcellularLocation>
        <location evidence="1">Endomembrane system</location>
        <topology evidence="1">Multi-pass membrane protein</topology>
    </subcellularLocation>
</comment>
<keyword evidence="4 8" id="KW-0812">Transmembrane</keyword>
<evidence type="ECO:0000256" key="5">
    <source>
        <dbReference type="ARBA" id="ARBA00022989"/>
    </source>
</evidence>
<keyword evidence="5 8" id="KW-1133">Transmembrane helix</keyword>
<keyword evidence="7" id="KW-0961">Cell wall biogenesis/degradation</keyword>
<dbReference type="Pfam" id="PF03552">
    <property type="entry name" value="Cellulose_synt"/>
    <property type="match status" value="3"/>
</dbReference>
<keyword evidence="2" id="KW-0328">Glycosyltransferase</keyword>
<feature type="transmembrane region" description="Helical" evidence="8">
    <location>
        <begin position="470"/>
        <end position="490"/>
    </location>
</feature>
<keyword evidence="6 8" id="KW-0472">Membrane</keyword>
<dbReference type="GO" id="GO:0016020">
    <property type="term" value="C:membrane"/>
    <property type="evidence" value="ECO:0007669"/>
    <property type="project" value="InterPro"/>
</dbReference>
<proteinExistence type="predicted"/>
<feature type="transmembrane region" description="Helical" evidence="8">
    <location>
        <begin position="510"/>
        <end position="532"/>
    </location>
</feature>
<reference evidence="9" key="1">
    <citation type="journal article" date="2022" name="Plant J.">
        <title>Strategies of tolerance reflected in two North American maple genomes.</title>
        <authorList>
            <person name="McEvoy S.L."/>
            <person name="Sezen U.U."/>
            <person name="Trouern-Trend A."/>
            <person name="McMahon S.M."/>
            <person name="Schaberg P.G."/>
            <person name="Yang J."/>
            <person name="Wegrzyn J.L."/>
            <person name="Swenson N.G."/>
        </authorList>
    </citation>
    <scope>NUCLEOTIDE SEQUENCE</scope>
    <source>
        <strain evidence="9">NS2018</strain>
    </source>
</reference>
<dbReference type="InterPro" id="IPR005150">
    <property type="entry name" value="Cellulose_synth"/>
</dbReference>